<accession>A0A6C0IJM9</accession>
<evidence type="ECO:0000313" key="1">
    <source>
        <dbReference type="EMBL" id="QHT92087.1"/>
    </source>
</evidence>
<organism evidence="1">
    <name type="scientific">viral metagenome</name>
    <dbReference type="NCBI Taxonomy" id="1070528"/>
    <lineage>
        <taxon>unclassified sequences</taxon>
        <taxon>metagenomes</taxon>
        <taxon>organismal metagenomes</taxon>
    </lineage>
</organism>
<dbReference type="AlphaFoldDB" id="A0A6C0IJM9"/>
<protein>
    <submittedName>
        <fullName evidence="1">Uncharacterized protein</fullName>
    </submittedName>
</protein>
<name>A0A6C0IJM9_9ZZZZ</name>
<sequence>MNPDFFKKIDEIKKANDKIFNLSINKIETKKNIIFVYTPPKVGSTSLVSSLRISLSNTFSIIHIHDEIMLKFFTGIQNISINEIIQYNKYIGKNVYVIDIYRTQIERNISDFFENLACQHFNNSEENINNYNIDKIINRFNSIFPYLPYNDYYTELYNIPKLDNFDFNKKYLYQVVNNIHYIKLRLKDSSEWNKILTSLLGYEIVIINDYQTTNKIIGKLYDNFKKIYKIPSNLLDSIKKCKYLSYYYSEKERNEYLNTWESKVTSYFETYTKEQYDVYLKICLENQYLPNIDNNHYIDLGCLCKPCSIKRQELFQKAKNGTLISEKINHNDLVNEYNKKQLIISQNNKNNNKYPDKIRKINTQTNKSFNHAKMSATMQNIMNIKN</sequence>
<reference evidence="1" key="1">
    <citation type="journal article" date="2020" name="Nature">
        <title>Giant virus diversity and host interactions through global metagenomics.</title>
        <authorList>
            <person name="Schulz F."/>
            <person name="Roux S."/>
            <person name="Paez-Espino D."/>
            <person name="Jungbluth S."/>
            <person name="Walsh D.A."/>
            <person name="Denef V.J."/>
            <person name="McMahon K.D."/>
            <person name="Konstantinidis K.T."/>
            <person name="Eloe-Fadrosh E.A."/>
            <person name="Kyrpides N.C."/>
            <person name="Woyke T."/>
        </authorList>
    </citation>
    <scope>NUCLEOTIDE SEQUENCE</scope>
    <source>
        <strain evidence="1">GVMAG-M-3300023184-86</strain>
    </source>
</reference>
<proteinExistence type="predicted"/>
<dbReference type="EMBL" id="MN740176">
    <property type="protein sequence ID" value="QHT92087.1"/>
    <property type="molecule type" value="Genomic_DNA"/>
</dbReference>